<dbReference type="AlphaFoldDB" id="A0A291QLE9"/>
<dbReference type="GO" id="GO:0004022">
    <property type="term" value="F:alcohol dehydrogenase (NAD+) activity"/>
    <property type="evidence" value="ECO:0007669"/>
    <property type="project" value="UniProtKB-EC"/>
</dbReference>
<accession>A0A291QLE9</accession>
<protein>
    <submittedName>
        <fullName evidence="1">Alcohol dehydrogenase</fullName>
        <ecNumber evidence="1">1.1.1.1</ecNumber>
    </submittedName>
</protein>
<dbReference type="EMBL" id="CP022685">
    <property type="protein sequence ID" value="ATL32275.1"/>
    <property type="molecule type" value="Genomic_DNA"/>
</dbReference>
<dbReference type="Proteomes" id="UP000221011">
    <property type="component" value="Chromosome"/>
</dbReference>
<name>A0A291QLE9_9ACTN</name>
<reference evidence="1 2" key="1">
    <citation type="submission" date="2017-08" db="EMBL/GenBank/DDBJ databases">
        <title>Complete Genome Sequence of Streptomyces formicae KY5, the formicamycin producer.</title>
        <authorList>
            <person name="Holmes N.A."/>
            <person name="Devine R."/>
            <person name="Qin Z."/>
            <person name="Seipke R.F."/>
            <person name="Wilkinson B."/>
            <person name="Hutchings M.I."/>
        </authorList>
    </citation>
    <scope>NUCLEOTIDE SEQUENCE [LARGE SCALE GENOMIC DNA]</scope>
    <source>
        <strain evidence="1 2">KY5</strain>
    </source>
</reference>
<proteinExistence type="predicted"/>
<organism evidence="1 2">
    <name type="scientific">Streptomyces formicae</name>
    <dbReference type="NCBI Taxonomy" id="1616117"/>
    <lineage>
        <taxon>Bacteria</taxon>
        <taxon>Bacillati</taxon>
        <taxon>Actinomycetota</taxon>
        <taxon>Actinomycetes</taxon>
        <taxon>Kitasatosporales</taxon>
        <taxon>Streptomycetaceae</taxon>
        <taxon>Streptomyces</taxon>
    </lineage>
</organism>
<gene>
    <name evidence="1" type="ORF">KY5_7257c</name>
</gene>
<dbReference type="KEGG" id="sfk:KY5_7257c"/>
<keyword evidence="1" id="KW-0560">Oxidoreductase</keyword>
<evidence type="ECO:0000313" key="2">
    <source>
        <dbReference type="Proteomes" id="UP000221011"/>
    </source>
</evidence>
<dbReference type="EC" id="1.1.1.1" evidence="1"/>
<keyword evidence="2" id="KW-1185">Reference proteome</keyword>
<sequence length="31" mass="3597">MIYETRPLDTVNDSITEVLNGQIKARLVFEM</sequence>
<evidence type="ECO:0000313" key="1">
    <source>
        <dbReference type="EMBL" id="ATL32275.1"/>
    </source>
</evidence>